<dbReference type="Proteomes" id="UP001476950">
    <property type="component" value="Unassembled WGS sequence"/>
</dbReference>
<evidence type="ECO:0000313" key="2">
    <source>
        <dbReference type="EMBL" id="MEP1062351.1"/>
    </source>
</evidence>
<evidence type="ECO:0000256" key="1">
    <source>
        <dbReference type="SAM" id="MobiDB-lite"/>
    </source>
</evidence>
<reference evidence="2 3" key="1">
    <citation type="submission" date="2022-04" db="EMBL/GenBank/DDBJ databases">
        <title>Positive selection, recombination, and allopatry shape intraspecific diversity of widespread and dominant cyanobacteria.</title>
        <authorList>
            <person name="Wei J."/>
            <person name="Shu W."/>
            <person name="Hu C."/>
        </authorList>
    </citation>
    <scope>NUCLEOTIDE SEQUENCE [LARGE SCALE GENOMIC DNA]</scope>
    <source>
        <strain evidence="2 3">AS-A4</strain>
    </source>
</reference>
<name>A0ABV0KSX0_9CYAN</name>
<dbReference type="RefSeq" id="WP_190446170.1">
    <property type="nucleotide sequence ID" value="NZ_JAMPLM010000062.1"/>
</dbReference>
<comment type="caution">
    <text evidence="2">The sequence shown here is derived from an EMBL/GenBank/DDBJ whole genome shotgun (WGS) entry which is preliminary data.</text>
</comment>
<keyword evidence="3" id="KW-1185">Reference proteome</keyword>
<organism evidence="2 3">
    <name type="scientific">Stenomitos frigidus AS-A4</name>
    <dbReference type="NCBI Taxonomy" id="2933935"/>
    <lineage>
        <taxon>Bacteria</taxon>
        <taxon>Bacillati</taxon>
        <taxon>Cyanobacteriota</taxon>
        <taxon>Cyanophyceae</taxon>
        <taxon>Leptolyngbyales</taxon>
        <taxon>Leptolyngbyaceae</taxon>
        <taxon>Stenomitos</taxon>
    </lineage>
</organism>
<feature type="region of interest" description="Disordered" evidence="1">
    <location>
        <begin position="1"/>
        <end position="22"/>
    </location>
</feature>
<dbReference type="EMBL" id="JAMPLM010000062">
    <property type="protein sequence ID" value="MEP1062351.1"/>
    <property type="molecule type" value="Genomic_DNA"/>
</dbReference>
<protein>
    <submittedName>
        <fullName evidence="2">Uncharacterized protein</fullName>
    </submittedName>
</protein>
<proteinExistence type="predicted"/>
<evidence type="ECO:0000313" key="3">
    <source>
        <dbReference type="Proteomes" id="UP001476950"/>
    </source>
</evidence>
<sequence>MQNTGQLTIQNIAQNRQGATDPLVNTSYRSRIQKQAHRLLAGQKTGRFLDNQQKRLLRRWQRLETQKRAAVEQGRAA</sequence>
<accession>A0ABV0KSX0</accession>
<gene>
    <name evidence="2" type="ORF">NDI38_28665</name>
</gene>